<dbReference type="PANTHER" id="PTHR19211">
    <property type="entry name" value="ATP-BINDING TRANSPORT PROTEIN-RELATED"/>
    <property type="match status" value="1"/>
</dbReference>
<sequence length="507" mass="56613">MIQLQDIRFSIGQRVLFEDLNWVIAPGSRCALVGPNGTGKTTLIKVALGELPTERGARVMARGSRLGYLPQEAAERFDGTVLDRALEAHRQVRSMREELDALHQGLAGIAPDDPQLAAMLERTGELQHHLDLHDEHAIEPEARRVLSGLGFARADQDRPLAEFSGGWRMRAALAALLLTDPTILFLDEPTNHLDLPAMEWLEEYLEDFHGGLVVVSHDRVFLDRVTTEVRELEFGRLADYPMTFTRYLEEKEIRRDQMEAQNAQLDQKIAQLSRFVERFGAKNTKASQAQSKRKQIARLKAERVVIPRKAQGIRFQFPDPPHAGRTLVRLKDAAFGYDARDVFARAAVEIGRGEKVAIVGANGAGKTTLLRVLGGQLEPRAGEYQAFPLTRLAYFAQHAAETLEPGLTVLEALEQIAKADWRPRLRSLLGSFQFHGDDVFKLCRVLSGGERQRVALARILLEPANLLLLDEPTHHLDLAGKEVLEDALAQYPGSVVVVTHDRSLMAR</sequence>
<evidence type="ECO:0000313" key="6">
    <source>
        <dbReference type="EMBL" id="TMQ71497.1"/>
    </source>
</evidence>
<proteinExistence type="predicted"/>
<dbReference type="EMBL" id="VBPB01000160">
    <property type="protein sequence ID" value="TMQ71497.1"/>
    <property type="molecule type" value="Genomic_DNA"/>
</dbReference>
<name>A0A538U6K4_UNCEI</name>
<protein>
    <submittedName>
        <fullName evidence="6">ABC-F family ATP-binding cassette domain-containing protein</fullName>
    </submittedName>
</protein>
<gene>
    <name evidence="6" type="ORF">E6K81_09895</name>
</gene>
<dbReference type="GO" id="GO:0005524">
    <property type="term" value="F:ATP binding"/>
    <property type="evidence" value="ECO:0007669"/>
    <property type="project" value="UniProtKB-KW"/>
</dbReference>
<dbReference type="InterPro" id="IPR027417">
    <property type="entry name" value="P-loop_NTPase"/>
</dbReference>
<keyword evidence="4" id="KW-0175">Coiled coil</keyword>
<dbReference type="CDD" id="cd03221">
    <property type="entry name" value="ABCF_EF-3"/>
    <property type="match status" value="2"/>
</dbReference>
<dbReference type="InterPro" id="IPR032781">
    <property type="entry name" value="ABC_tran_Xtn"/>
</dbReference>
<dbReference type="FunFam" id="3.40.50.300:FF:000011">
    <property type="entry name" value="Putative ABC transporter ATP-binding component"/>
    <property type="match status" value="1"/>
</dbReference>
<evidence type="ECO:0000256" key="3">
    <source>
        <dbReference type="ARBA" id="ARBA00022840"/>
    </source>
</evidence>
<feature type="coiled-coil region" evidence="4">
    <location>
        <begin position="248"/>
        <end position="275"/>
    </location>
</feature>
<dbReference type="AlphaFoldDB" id="A0A538U6K4"/>
<evidence type="ECO:0000313" key="7">
    <source>
        <dbReference type="Proteomes" id="UP000319771"/>
    </source>
</evidence>
<evidence type="ECO:0000259" key="5">
    <source>
        <dbReference type="PROSITE" id="PS50893"/>
    </source>
</evidence>
<reference evidence="6 7" key="1">
    <citation type="journal article" date="2019" name="Nat. Microbiol.">
        <title>Mediterranean grassland soil C-N compound turnover is dependent on rainfall and depth, and is mediated by genomically divergent microorganisms.</title>
        <authorList>
            <person name="Diamond S."/>
            <person name="Andeer P.F."/>
            <person name="Li Z."/>
            <person name="Crits-Christoph A."/>
            <person name="Burstein D."/>
            <person name="Anantharaman K."/>
            <person name="Lane K.R."/>
            <person name="Thomas B.C."/>
            <person name="Pan C."/>
            <person name="Northen T.R."/>
            <person name="Banfield J.F."/>
        </authorList>
    </citation>
    <scope>NUCLEOTIDE SEQUENCE [LARGE SCALE GENOMIC DNA]</scope>
    <source>
        <strain evidence="6">WS_11</strain>
    </source>
</reference>
<dbReference type="PANTHER" id="PTHR19211:SF14">
    <property type="entry name" value="ATP-BINDING CASSETTE SUB-FAMILY F MEMBER 1"/>
    <property type="match status" value="1"/>
</dbReference>
<keyword evidence="3 6" id="KW-0067">ATP-binding</keyword>
<dbReference type="Gene3D" id="3.40.50.300">
    <property type="entry name" value="P-loop containing nucleotide triphosphate hydrolases"/>
    <property type="match status" value="2"/>
</dbReference>
<accession>A0A538U6K4</accession>
<dbReference type="PROSITE" id="PS50893">
    <property type="entry name" value="ABC_TRANSPORTER_2"/>
    <property type="match status" value="2"/>
</dbReference>
<dbReference type="SMART" id="SM00382">
    <property type="entry name" value="AAA"/>
    <property type="match status" value="2"/>
</dbReference>
<dbReference type="Pfam" id="PF00005">
    <property type="entry name" value="ABC_tran"/>
    <property type="match status" value="2"/>
</dbReference>
<dbReference type="Pfam" id="PF12848">
    <property type="entry name" value="ABC_tran_Xtn"/>
    <property type="match status" value="1"/>
</dbReference>
<dbReference type="InterPro" id="IPR003593">
    <property type="entry name" value="AAA+_ATPase"/>
</dbReference>
<dbReference type="InterPro" id="IPR050611">
    <property type="entry name" value="ABCF"/>
</dbReference>
<dbReference type="SUPFAM" id="SSF52540">
    <property type="entry name" value="P-loop containing nucleoside triphosphate hydrolases"/>
    <property type="match status" value="2"/>
</dbReference>
<dbReference type="GO" id="GO:0016887">
    <property type="term" value="F:ATP hydrolysis activity"/>
    <property type="evidence" value="ECO:0007669"/>
    <property type="project" value="InterPro"/>
</dbReference>
<feature type="domain" description="ABC transporter" evidence="5">
    <location>
        <begin position="2"/>
        <end position="259"/>
    </location>
</feature>
<evidence type="ECO:0000256" key="4">
    <source>
        <dbReference type="SAM" id="Coils"/>
    </source>
</evidence>
<keyword evidence="2" id="KW-0547">Nucleotide-binding</keyword>
<feature type="non-terminal residue" evidence="6">
    <location>
        <position position="507"/>
    </location>
</feature>
<dbReference type="Proteomes" id="UP000319771">
    <property type="component" value="Unassembled WGS sequence"/>
</dbReference>
<evidence type="ECO:0000256" key="1">
    <source>
        <dbReference type="ARBA" id="ARBA00022737"/>
    </source>
</evidence>
<keyword evidence="1" id="KW-0677">Repeat</keyword>
<dbReference type="PROSITE" id="PS00211">
    <property type="entry name" value="ABC_TRANSPORTER_1"/>
    <property type="match status" value="2"/>
</dbReference>
<dbReference type="InterPro" id="IPR003439">
    <property type="entry name" value="ABC_transporter-like_ATP-bd"/>
</dbReference>
<organism evidence="6 7">
    <name type="scientific">Eiseniibacteriota bacterium</name>
    <dbReference type="NCBI Taxonomy" id="2212470"/>
    <lineage>
        <taxon>Bacteria</taxon>
        <taxon>Candidatus Eiseniibacteriota</taxon>
    </lineage>
</organism>
<dbReference type="InterPro" id="IPR017871">
    <property type="entry name" value="ABC_transporter-like_CS"/>
</dbReference>
<comment type="caution">
    <text evidence="6">The sequence shown here is derived from an EMBL/GenBank/DDBJ whole genome shotgun (WGS) entry which is preliminary data.</text>
</comment>
<feature type="domain" description="ABC transporter" evidence="5">
    <location>
        <begin position="328"/>
        <end position="507"/>
    </location>
</feature>
<evidence type="ECO:0000256" key="2">
    <source>
        <dbReference type="ARBA" id="ARBA00022741"/>
    </source>
</evidence>